<feature type="transmembrane region" description="Helical" evidence="1">
    <location>
        <begin position="20"/>
        <end position="40"/>
    </location>
</feature>
<reference evidence="2 3" key="1">
    <citation type="submission" date="2016-10" db="EMBL/GenBank/DDBJ databases">
        <authorList>
            <person name="de Groot N.N."/>
        </authorList>
    </citation>
    <scope>NUCLEOTIDE SEQUENCE [LARGE SCALE GENOMIC DNA]</scope>
    <source>
        <strain evidence="2 3">CGMCC 1.10076</strain>
    </source>
</reference>
<sequence>MENSELIEIPKYKVYKDRAIWVGTFLGGPLVAGYLIAENFKAFGEPEKAKKTWIISIGVTILIFGGLLLIPENAKIPNQIIPIVYTVIAYYCLIHFQGQKINNHIERNGELYGWWRIIAIGIIGVIVTLVTFVSIGLLSDTISSPTNNLPTEITMKYGKMNHEIVFDSQNVSKKEADEIAKGFTKTTFFDLAITKYVYLKKEGSDYIISISCDESIKTDNGMEAVFGELRNDMQKLYPSNKIKFNLVVGNLDNIVKKLE</sequence>
<feature type="transmembrane region" description="Helical" evidence="1">
    <location>
        <begin position="76"/>
        <end position="96"/>
    </location>
</feature>
<accession>A0A1G9C222</accession>
<dbReference type="STRING" id="1128970.SAMN04487935_3446"/>
<evidence type="ECO:0000313" key="2">
    <source>
        <dbReference type="EMBL" id="SDK45732.1"/>
    </source>
</evidence>
<dbReference type="EMBL" id="FNEZ01000006">
    <property type="protein sequence ID" value="SDK45732.1"/>
    <property type="molecule type" value="Genomic_DNA"/>
</dbReference>
<feature type="transmembrane region" description="Helical" evidence="1">
    <location>
        <begin position="117"/>
        <end position="138"/>
    </location>
</feature>
<dbReference type="AlphaFoldDB" id="A0A1G9C222"/>
<keyword evidence="1" id="KW-0812">Transmembrane</keyword>
<dbReference type="OrthoDB" id="983172at2"/>
<keyword evidence="1" id="KW-0472">Membrane</keyword>
<organism evidence="2 3">
    <name type="scientific">Flavobacterium noncentrifugens</name>
    <dbReference type="NCBI Taxonomy" id="1128970"/>
    <lineage>
        <taxon>Bacteria</taxon>
        <taxon>Pseudomonadati</taxon>
        <taxon>Bacteroidota</taxon>
        <taxon>Flavobacteriia</taxon>
        <taxon>Flavobacteriales</taxon>
        <taxon>Flavobacteriaceae</taxon>
        <taxon>Flavobacterium</taxon>
    </lineage>
</organism>
<evidence type="ECO:0000313" key="3">
    <source>
        <dbReference type="Proteomes" id="UP000199580"/>
    </source>
</evidence>
<evidence type="ECO:0000256" key="1">
    <source>
        <dbReference type="SAM" id="Phobius"/>
    </source>
</evidence>
<protein>
    <submittedName>
        <fullName evidence="2">Uncharacterized protein</fullName>
    </submittedName>
</protein>
<name>A0A1G9C222_9FLAO</name>
<proteinExistence type="predicted"/>
<gene>
    <name evidence="2" type="ORF">SAMN04487935_3446</name>
</gene>
<dbReference type="Proteomes" id="UP000199580">
    <property type="component" value="Unassembled WGS sequence"/>
</dbReference>
<feature type="transmembrane region" description="Helical" evidence="1">
    <location>
        <begin position="52"/>
        <end position="70"/>
    </location>
</feature>
<dbReference type="RefSeq" id="WP_091398394.1">
    <property type="nucleotide sequence ID" value="NZ_BKAI01000025.1"/>
</dbReference>
<keyword evidence="3" id="KW-1185">Reference proteome</keyword>
<keyword evidence="1" id="KW-1133">Transmembrane helix</keyword>